<sequence length="143" mass="15518">MTDTRHRIPLDPEGSDTGWVCVIVAAPTGVVYEAQGGGHACVPYEQEGYLIPLFVSDADSDLRTLFARAPKGRGAPGRIWQPALLDRLRTAVSDLYLYASANRDDTWPAQLVLDEARLAEADEAWVPVLTPDGPGTLVWANSD</sequence>
<proteinExistence type="predicted"/>
<protein>
    <submittedName>
        <fullName evidence="1">Uncharacterized protein</fullName>
    </submittedName>
</protein>
<organism evidence="1 2">
    <name type="scientific">Streptomyces roseirectus</name>
    <dbReference type="NCBI Taxonomy" id="2768066"/>
    <lineage>
        <taxon>Bacteria</taxon>
        <taxon>Bacillati</taxon>
        <taxon>Actinomycetota</taxon>
        <taxon>Actinomycetes</taxon>
        <taxon>Kitasatosporales</taxon>
        <taxon>Streptomycetaceae</taxon>
        <taxon>Streptomyces</taxon>
    </lineage>
</organism>
<dbReference type="KEGG" id="sroi:IAG44_33000"/>
<dbReference type="RefSeq" id="WP_187750738.1">
    <property type="nucleotide sequence ID" value="NZ_CP060828.1"/>
</dbReference>
<dbReference type="Pfam" id="PF19715">
    <property type="entry name" value="DUF6210"/>
    <property type="match status" value="1"/>
</dbReference>
<name>A0A7H0ILY9_9ACTN</name>
<reference evidence="1 2" key="1">
    <citation type="submission" date="2020-08" db="EMBL/GenBank/DDBJ databases">
        <title>A novel species.</title>
        <authorList>
            <person name="Gao J."/>
        </authorList>
    </citation>
    <scope>NUCLEOTIDE SEQUENCE [LARGE SCALE GENOMIC DNA]</scope>
    <source>
        <strain evidence="1 2">CRXT-G-22</strain>
    </source>
</reference>
<accession>A0A7H0ILY9</accession>
<evidence type="ECO:0000313" key="1">
    <source>
        <dbReference type="EMBL" id="QNP73805.1"/>
    </source>
</evidence>
<dbReference type="InterPro" id="IPR046182">
    <property type="entry name" value="DUF6210"/>
</dbReference>
<dbReference type="AlphaFoldDB" id="A0A7H0ILY9"/>
<keyword evidence="2" id="KW-1185">Reference proteome</keyword>
<dbReference type="EMBL" id="CP060828">
    <property type="protein sequence ID" value="QNP73805.1"/>
    <property type="molecule type" value="Genomic_DNA"/>
</dbReference>
<dbReference type="Proteomes" id="UP000516052">
    <property type="component" value="Chromosome"/>
</dbReference>
<gene>
    <name evidence="1" type="ORF">IAG44_33000</name>
</gene>
<evidence type="ECO:0000313" key="2">
    <source>
        <dbReference type="Proteomes" id="UP000516052"/>
    </source>
</evidence>